<keyword evidence="3 5" id="KW-0067">ATP-binding</keyword>
<dbReference type="Gene3D" id="3.40.50.300">
    <property type="entry name" value="P-loop containing nucleotide triphosphate hydrolases"/>
    <property type="match status" value="1"/>
</dbReference>
<dbReference type="PANTHER" id="PTHR42781">
    <property type="entry name" value="SPERMIDINE/PUTRESCINE IMPORT ATP-BINDING PROTEIN POTA"/>
    <property type="match status" value="1"/>
</dbReference>
<dbReference type="InterPro" id="IPR050093">
    <property type="entry name" value="ABC_SmlMolc_Importer"/>
</dbReference>
<dbReference type="PROSITE" id="PS00211">
    <property type="entry name" value="ABC_TRANSPORTER_1"/>
    <property type="match status" value="1"/>
</dbReference>
<evidence type="ECO:0000256" key="1">
    <source>
        <dbReference type="ARBA" id="ARBA00022448"/>
    </source>
</evidence>
<dbReference type="RefSeq" id="WP_179541316.1">
    <property type="nucleotide sequence ID" value="NZ_BAAALL010000002.1"/>
</dbReference>
<accession>A0A7Z0GKY5</accession>
<organism evidence="5 6">
    <name type="scientific">Nesterenkonia xinjiangensis</name>
    <dbReference type="NCBI Taxonomy" id="225327"/>
    <lineage>
        <taxon>Bacteria</taxon>
        <taxon>Bacillati</taxon>
        <taxon>Actinomycetota</taxon>
        <taxon>Actinomycetes</taxon>
        <taxon>Micrococcales</taxon>
        <taxon>Micrococcaceae</taxon>
        <taxon>Nesterenkonia</taxon>
    </lineage>
</organism>
<dbReference type="SMART" id="SM00382">
    <property type="entry name" value="AAA"/>
    <property type="match status" value="1"/>
</dbReference>
<dbReference type="InterPro" id="IPR017871">
    <property type="entry name" value="ABC_transporter-like_CS"/>
</dbReference>
<evidence type="ECO:0000256" key="3">
    <source>
        <dbReference type="ARBA" id="ARBA00022840"/>
    </source>
</evidence>
<dbReference type="GO" id="GO:0005524">
    <property type="term" value="F:ATP binding"/>
    <property type="evidence" value="ECO:0007669"/>
    <property type="project" value="UniProtKB-KW"/>
</dbReference>
<proteinExistence type="predicted"/>
<dbReference type="InterPro" id="IPR003439">
    <property type="entry name" value="ABC_transporter-like_ATP-bd"/>
</dbReference>
<keyword evidence="1" id="KW-0813">Transport</keyword>
<dbReference type="InterPro" id="IPR027417">
    <property type="entry name" value="P-loop_NTPase"/>
</dbReference>
<dbReference type="FunFam" id="3.40.50.300:FF:000042">
    <property type="entry name" value="Maltose/maltodextrin ABC transporter, ATP-binding protein"/>
    <property type="match status" value="1"/>
</dbReference>
<dbReference type="Pfam" id="PF08402">
    <property type="entry name" value="TOBE_2"/>
    <property type="match status" value="1"/>
</dbReference>
<dbReference type="EMBL" id="JACCFY010000001">
    <property type="protein sequence ID" value="NYJ77895.1"/>
    <property type="molecule type" value="Genomic_DNA"/>
</dbReference>
<feature type="domain" description="ABC transporter" evidence="4">
    <location>
        <begin position="2"/>
        <end position="233"/>
    </location>
</feature>
<evidence type="ECO:0000313" key="5">
    <source>
        <dbReference type="EMBL" id="NYJ77895.1"/>
    </source>
</evidence>
<dbReference type="PROSITE" id="PS50893">
    <property type="entry name" value="ABC_TRANSPORTER_2"/>
    <property type="match status" value="1"/>
</dbReference>
<protein>
    <submittedName>
        <fullName evidence="5">Iron(III) transport system ATP-binding protein</fullName>
    </submittedName>
</protein>
<reference evidence="5 6" key="1">
    <citation type="submission" date="2020-07" db="EMBL/GenBank/DDBJ databases">
        <title>Sequencing the genomes of 1000 actinobacteria strains.</title>
        <authorList>
            <person name="Klenk H.-P."/>
        </authorList>
    </citation>
    <scope>NUCLEOTIDE SEQUENCE [LARGE SCALE GENOMIC DNA]</scope>
    <source>
        <strain evidence="5 6">DSM 15475</strain>
    </source>
</reference>
<dbReference type="GO" id="GO:0043190">
    <property type="term" value="C:ATP-binding cassette (ABC) transporter complex"/>
    <property type="evidence" value="ECO:0007669"/>
    <property type="project" value="InterPro"/>
</dbReference>
<keyword evidence="6" id="KW-1185">Reference proteome</keyword>
<gene>
    <name evidence="5" type="ORF">HNR09_001306</name>
</gene>
<keyword evidence="2" id="KW-0547">Nucleotide-binding</keyword>
<dbReference type="InterPro" id="IPR008995">
    <property type="entry name" value="Mo/tungstate-bd_C_term_dom"/>
</dbReference>
<dbReference type="AlphaFoldDB" id="A0A7Z0GKY5"/>
<dbReference type="InterPro" id="IPR013611">
    <property type="entry name" value="Transp-assoc_OB_typ2"/>
</dbReference>
<evidence type="ECO:0000313" key="6">
    <source>
        <dbReference type="Proteomes" id="UP000535437"/>
    </source>
</evidence>
<dbReference type="SUPFAM" id="SSF52540">
    <property type="entry name" value="P-loop containing nucleoside triphosphate hydrolases"/>
    <property type="match status" value="1"/>
</dbReference>
<dbReference type="SUPFAM" id="SSF50331">
    <property type="entry name" value="MOP-like"/>
    <property type="match status" value="1"/>
</dbReference>
<dbReference type="GO" id="GO:0016887">
    <property type="term" value="F:ATP hydrolysis activity"/>
    <property type="evidence" value="ECO:0007669"/>
    <property type="project" value="InterPro"/>
</dbReference>
<dbReference type="PANTHER" id="PTHR42781:SF4">
    <property type="entry name" value="SPERMIDINE_PUTRESCINE IMPORT ATP-BINDING PROTEIN POTA"/>
    <property type="match status" value="1"/>
</dbReference>
<comment type="caution">
    <text evidence="5">The sequence shown here is derived from an EMBL/GenBank/DDBJ whole genome shotgun (WGS) entry which is preliminary data.</text>
</comment>
<sequence length="339" mass="37011">MIHYEDIEVSFGDFTAIPALNLDVAEGEFFTLLGPSGCGKTTALRALAGFVQPSRGEIYVDGRPVSRLPSDKRGVGMVFQNYALFPSMTVWENIAFGLRLRRHSAAERRELVAEVAERVDLSAEQLQKHPSELSGGQQQRVAIARALVLRPKILLLDEPLSNLDAKLRHQLRAQLKELQSEFGITTLYVTHDQDEALTMSDRIAVFNAGRVEQVGTPEEIYDHSANEFVCRFIGAATQLSGKLAADLGHEVTSSCFLRLEKPLLETPGAPLLPVYRRISAVVQSLAYHGTHTIYTVEARGTALKILVREDGGGKAGPGDEVEVGVNPEHVLAYPSAGVS</sequence>
<evidence type="ECO:0000259" key="4">
    <source>
        <dbReference type="PROSITE" id="PS50893"/>
    </source>
</evidence>
<dbReference type="Proteomes" id="UP000535437">
    <property type="component" value="Unassembled WGS sequence"/>
</dbReference>
<dbReference type="Pfam" id="PF00005">
    <property type="entry name" value="ABC_tran"/>
    <property type="match status" value="1"/>
</dbReference>
<dbReference type="GO" id="GO:0140359">
    <property type="term" value="F:ABC-type transporter activity"/>
    <property type="evidence" value="ECO:0007669"/>
    <property type="project" value="UniProtKB-ARBA"/>
</dbReference>
<name>A0A7Z0GKY5_9MICC</name>
<dbReference type="InterPro" id="IPR003593">
    <property type="entry name" value="AAA+_ATPase"/>
</dbReference>
<evidence type="ECO:0000256" key="2">
    <source>
        <dbReference type="ARBA" id="ARBA00022741"/>
    </source>
</evidence>